<feature type="transmembrane region" description="Helical" evidence="6">
    <location>
        <begin position="356"/>
        <end position="382"/>
    </location>
</feature>
<feature type="transmembrane region" description="Helical" evidence="6">
    <location>
        <begin position="12"/>
        <end position="39"/>
    </location>
</feature>
<protein>
    <submittedName>
        <fullName evidence="8">Major facilitator superfamily domain-containing protein</fullName>
    </submittedName>
</protein>
<evidence type="ECO:0000256" key="2">
    <source>
        <dbReference type="ARBA" id="ARBA00022448"/>
    </source>
</evidence>
<feature type="transmembrane region" description="Helical" evidence="6">
    <location>
        <begin position="284"/>
        <end position="304"/>
    </location>
</feature>
<sequence length="463" mass="49712">MSKQVWGYGWRSSTFFIVTALGIALFTDSFLSSFIAPIVPHMVENRAGLDPSYTQTVTSWLLAENAMVSVILRIPVGHFADKSASKLKWLLWALVASFLGTICISLETSLLVLFASRLVQAVAETIIWVVGVAVVGELVPIHHIGKAYTTIFTASSAGNSIGPMLSGALYQLAGYWPAWSSAFAILSTDIIFRLLIVQKPHLKEADGFTDNSASEIDADSELASFLGGPGGRHSPPPNDNNAPNFYICLLCKRVFIGGLYCAFMYSLLDTTFTATLTLHVRDTFHWGGMGSGLMFATLQIPRMILSPLCGWLKDRIGSRIPLFLAFTTLTPLVWLLGVPGNASFPWANADGRGPALYVLTMGLIGISSSFLSGAGSIEAAVVTNELQKEYPRAFGRNGGNSRALAMTGVAYTLGSFTGPILAGSLHENYGYYVMNSVVAGICAASTVVVFFCLRPTAGRCEIV</sequence>
<evidence type="ECO:0000256" key="1">
    <source>
        <dbReference type="ARBA" id="ARBA00004141"/>
    </source>
</evidence>
<keyword evidence="3 6" id="KW-0812">Transmembrane</keyword>
<evidence type="ECO:0000256" key="3">
    <source>
        <dbReference type="ARBA" id="ARBA00022692"/>
    </source>
</evidence>
<accession>A0A5N7BB42</accession>
<dbReference type="SUPFAM" id="SSF103473">
    <property type="entry name" value="MFS general substrate transporter"/>
    <property type="match status" value="1"/>
</dbReference>
<dbReference type="PANTHER" id="PTHR23506">
    <property type="entry name" value="GH10249P"/>
    <property type="match status" value="1"/>
</dbReference>
<keyword evidence="4 6" id="KW-1133">Transmembrane helix</keyword>
<dbReference type="PANTHER" id="PTHR23506:SF35">
    <property type="entry name" value="MAJOR FACILITATOR SUPERFAMILY (MFS) PROFILE DOMAIN-CONTAINING PROTEIN-RELATED"/>
    <property type="match status" value="1"/>
</dbReference>
<dbReference type="PROSITE" id="PS50850">
    <property type="entry name" value="MFS"/>
    <property type="match status" value="1"/>
</dbReference>
<feature type="transmembrane region" description="Helical" evidence="6">
    <location>
        <begin position="59"/>
        <end position="77"/>
    </location>
</feature>
<feature type="transmembrane region" description="Helical" evidence="6">
    <location>
        <begin position="429"/>
        <end position="453"/>
    </location>
</feature>
<dbReference type="Pfam" id="PF07690">
    <property type="entry name" value="MFS_1"/>
    <property type="match status" value="1"/>
</dbReference>
<reference evidence="8 9" key="1">
    <citation type="submission" date="2019-04" db="EMBL/GenBank/DDBJ databases">
        <title>Friends and foes A comparative genomics studyof 23 Aspergillus species from section Flavi.</title>
        <authorList>
            <consortium name="DOE Joint Genome Institute"/>
            <person name="Kjaerbolling I."/>
            <person name="Vesth T."/>
            <person name="Frisvad J.C."/>
            <person name="Nybo J.L."/>
            <person name="Theobald S."/>
            <person name="Kildgaard S."/>
            <person name="Isbrandt T."/>
            <person name="Kuo A."/>
            <person name="Sato A."/>
            <person name="Lyhne E.K."/>
            <person name="Kogle M.E."/>
            <person name="Wiebenga A."/>
            <person name="Kun R.S."/>
            <person name="Lubbers R.J."/>
            <person name="Makela M.R."/>
            <person name="Barry K."/>
            <person name="Chovatia M."/>
            <person name="Clum A."/>
            <person name="Daum C."/>
            <person name="Haridas S."/>
            <person name="He G."/>
            <person name="LaButti K."/>
            <person name="Lipzen A."/>
            <person name="Mondo S."/>
            <person name="Riley R."/>
            <person name="Salamov A."/>
            <person name="Simmons B.A."/>
            <person name="Magnuson J.K."/>
            <person name="Henrissat B."/>
            <person name="Mortensen U.H."/>
            <person name="Larsen T.O."/>
            <person name="Devries R.P."/>
            <person name="Grigoriev I.V."/>
            <person name="Machida M."/>
            <person name="Baker S.E."/>
            <person name="Andersen M.R."/>
        </authorList>
    </citation>
    <scope>NUCLEOTIDE SEQUENCE [LARGE SCALE GENOMIC DNA]</scope>
    <source>
        <strain evidence="8 9">IBT 29228</strain>
    </source>
</reference>
<feature type="transmembrane region" description="Helical" evidence="6">
    <location>
        <begin position="121"/>
        <end position="139"/>
    </location>
</feature>
<organism evidence="8 9">
    <name type="scientific">Aspergillus bertholletiae</name>
    <dbReference type="NCBI Taxonomy" id="1226010"/>
    <lineage>
        <taxon>Eukaryota</taxon>
        <taxon>Fungi</taxon>
        <taxon>Dikarya</taxon>
        <taxon>Ascomycota</taxon>
        <taxon>Pezizomycotina</taxon>
        <taxon>Eurotiomycetes</taxon>
        <taxon>Eurotiomycetidae</taxon>
        <taxon>Eurotiales</taxon>
        <taxon>Aspergillaceae</taxon>
        <taxon>Aspergillus</taxon>
        <taxon>Aspergillus subgen. Circumdati</taxon>
    </lineage>
</organism>
<dbReference type="InterPro" id="IPR020846">
    <property type="entry name" value="MFS_dom"/>
</dbReference>
<feature type="transmembrane region" description="Helical" evidence="6">
    <location>
        <begin position="176"/>
        <end position="196"/>
    </location>
</feature>
<dbReference type="InterPro" id="IPR011701">
    <property type="entry name" value="MFS"/>
</dbReference>
<keyword evidence="5 6" id="KW-0472">Membrane</keyword>
<dbReference type="Proteomes" id="UP000326198">
    <property type="component" value="Unassembled WGS sequence"/>
</dbReference>
<feature type="transmembrane region" description="Helical" evidence="6">
    <location>
        <begin position="316"/>
        <end position="336"/>
    </location>
</feature>
<evidence type="ECO:0000313" key="9">
    <source>
        <dbReference type="Proteomes" id="UP000326198"/>
    </source>
</evidence>
<dbReference type="GO" id="GO:0016020">
    <property type="term" value="C:membrane"/>
    <property type="evidence" value="ECO:0007669"/>
    <property type="project" value="UniProtKB-SubCell"/>
</dbReference>
<feature type="domain" description="Major facilitator superfamily (MFS) profile" evidence="7">
    <location>
        <begin position="17"/>
        <end position="457"/>
    </location>
</feature>
<dbReference type="AlphaFoldDB" id="A0A5N7BB42"/>
<comment type="subcellular location">
    <subcellularLocation>
        <location evidence="1">Membrane</location>
        <topology evidence="1">Multi-pass membrane protein</topology>
    </subcellularLocation>
</comment>
<evidence type="ECO:0000256" key="6">
    <source>
        <dbReference type="SAM" id="Phobius"/>
    </source>
</evidence>
<dbReference type="EMBL" id="ML736200">
    <property type="protein sequence ID" value="KAE8378976.1"/>
    <property type="molecule type" value="Genomic_DNA"/>
</dbReference>
<evidence type="ECO:0000259" key="7">
    <source>
        <dbReference type="PROSITE" id="PS50850"/>
    </source>
</evidence>
<feature type="transmembrane region" description="Helical" evidence="6">
    <location>
        <begin position="89"/>
        <end position="115"/>
    </location>
</feature>
<gene>
    <name evidence="8" type="ORF">BDV26DRAFT_280621</name>
</gene>
<proteinExistence type="predicted"/>
<evidence type="ECO:0000313" key="8">
    <source>
        <dbReference type="EMBL" id="KAE8378976.1"/>
    </source>
</evidence>
<feature type="transmembrane region" description="Helical" evidence="6">
    <location>
        <begin position="403"/>
        <end position="423"/>
    </location>
</feature>
<dbReference type="GO" id="GO:0022857">
    <property type="term" value="F:transmembrane transporter activity"/>
    <property type="evidence" value="ECO:0007669"/>
    <property type="project" value="InterPro"/>
</dbReference>
<keyword evidence="9" id="KW-1185">Reference proteome</keyword>
<dbReference type="OrthoDB" id="5086884at2759"/>
<feature type="transmembrane region" description="Helical" evidence="6">
    <location>
        <begin position="254"/>
        <end position="278"/>
    </location>
</feature>
<dbReference type="InterPro" id="IPR050930">
    <property type="entry name" value="MFS_Vesicular_Transporter"/>
</dbReference>
<dbReference type="Gene3D" id="1.20.1250.20">
    <property type="entry name" value="MFS general substrate transporter like domains"/>
    <property type="match status" value="2"/>
</dbReference>
<evidence type="ECO:0000256" key="5">
    <source>
        <dbReference type="ARBA" id="ARBA00023136"/>
    </source>
</evidence>
<evidence type="ECO:0000256" key="4">
    <source>
        <dbReference type="ARBA" id="ARBA00022989"/>
    </source>
</evidence>
<dbReference type="InterPro" id="IPR036259">
    <property type="entry name" value="MFS_trans_sf"/>
</dbReference>
<keyword evidence="2" id="KW-0813">Transport</keyword>
<name>A0A5N7BB42_9EURO</name>